<evidence type="ECO:0000259" key="8">
    <source>
        <dbReference type="PROSITE" id="PS50893"/>
    </source>
</evidence>
<feature type="transmembrane region" description="Helical" evidence="7">
    <location>
        <begin position="131"/>
        <end position="152"/>
    </location>
</feature>
<dbReference type="SUPFAM" id="SSF52540">
    <property type="entry name" value="P-loop containing nucleoside triphosphate hydrolases"/>
    <property type="match status" value="1"/>
</dbReference>
<keyword evidence="4 10" id="KW-0067">ATP-binding</keyword>
<keyword evidence="3" id="KW-0547">Nucleotide-binding</keyword>
<feature type="transmembrane region" description="Helical" evidence="7">
    <location>
        <begin position="158"/>
        <end position="178"/>
    </location>
</feature>
<feature type="transmembrane region" description="Helical" evidence="7">
    <location>
        <begin position="238"/>
        <end position="260"/>
    </location>
</feature>
<dbReference type="Pfam" id="PF00005">
    <property type="entry name" value="ABC_tran"/>
    <property type="match status" value="1"/>
</dbReference>
<evidence type="ECO:0000256" key="2">
    <source>
        <dbReference type="ARBA" id="ARBA00022692"/>
    </source>
</evidence>
<dbReference type="Proteomes" id="UP001596321">
    <property type="component" value="Unassembled WGS sequence"/>
</dbReference>
<dbReference type="SMART" id="SM00382">
    <property type="entry name" value="AAA"/>
    <property type="match status" value="1"/>
</dbReference>
<keyword evidence="2 7" id="KW-0812">Transmembrane</keyword>
<dbReference type="PROSITE" id="PS50893">
    <property type="entry name" value="ABC_TRANSPORTER_2"/>
    <property type="match status" value="1"/>
</dbReference>
<dbReference type="PANTHER" id="PTHR24221">
    <property type="entry name" value="ATP-BINDING CASSETTE SUB-FAMILY B"/>
    <property type="match status" value="1"/>
</dbReference>
<feature type="domain" description="ABC transmembrane type-1" evidence="9">
    <location>
        <begin position="20"/>
        <end position="291"/>
    </location>
</feature>
<feature type="transmembrane region" description="Helical" evidence="7">
    <location>
        <begin position="54"/>
        <end position="82"/>
    </location>
</feature>
<evidence type="ECO:0000256" key="1">
    <source>
        <dbReference type="ARBA" id="ARBA00004651"/>
    </source>
</evidence>
<keyword evidence="5 7" id="KW-1133">Transmembrane helix</keyword>
<dbReference type="Pfam" id="PF00664">
    <property type="entry name" value="ABC_membrane"/>
    <property type="match status" value="1"/>
</dbReference>
<evidence type="ECO:0000313" key="10">
    <source>
        <dbReference type="EMBL" id="MFC6506586.1"/>
    </source>
</evidence>
<dbReference type="InterPro" id="IPR027417">
    <property type="entry name" value="P-loop_NTPase"/>
</dbReference>
<proteinExistence type="predicted"/>
<reference evidence="11" key="1">
    <citation type="journal article" date="2019" name="Int. J. Syst. Evol. Microbiol.">
        <title>The Global Catalogue of Microorganisms (GCM) 10K type strain sequencing project: providing services to taxonomists for standard genome sequencing and annotation.</title>
        <authorList>
            <consortium name="The Broad Institute Genomics Platform"/>
            <consortium name="The Broad Institute Genome Sequencing Center for Infectious Disease"/>
            <person name="Wu L."/>
            <person name="Ma J."/>
        </authorList>
    </citation>
    <scope>NUCLEOTIDE SEQUENCE [LARGE SCALE GENOMIC DNA]</scope>
    <source>
        <strain evidence="11">JCM 4504</strain>
    </source>
</reference>
<comment type="caution">
    <text evidence="10">The sequence shown here is derived from an EMBL/GenBank/DDBJ whole genome shotgun (WGS) entry which is preliminary data.</text>
</comment>
<dbReference type="EMBL" id="JBHSUW010000001">
    <property type="protein sequence ID" value="MFC6506586.1"/>
    <property type="molecule type" value="Genomic_DNA"/>
</dbReference>
<dbReference type="InterPro" id="IPR003439">
    <property type="entry name" value="ABC_transporter-like_ATP-bd"/>
</dbReference>
<protein>
    <submittedName>
        <fullName evidence="10">ABC transporter ATP-binding protein</fullName>
    </submittedName>
</protein>
<name>A0ABW1YA50_STRPL</name>
<gene>
    <name evidence="10" type="ORF">ACFQFF_35340</name>
</gene>
<dbReference type="Gene3D" id="3.40.50.300">
    <property type="entry name" value="P-loop containing nucleotide triphosphate hydrolases"/>
    <property type="match status" value="1"/>
</dbReference>
<evidence type="ECO:0000256" key="4">
    <source>
        <dbReference type="ARBA" id="ARBA00022840"/>
    </source>
</evidence>
<evidence type="ECO:0000259" key="9">
    <source>
        <dbReference type="PROSITE" id="PS50929"/>
    </source>
</evidence>
<evidence type="ECO:0000256" key="5">
    <source>
        <dbReference type="ARBA" id="ARBA00022989"/>
    </source>
</evidence>
<dbReference type="SUPFAM" id="SSF90123">
    <property type="entry name" value="ABC transporter transmembrane region"/>
    <property type="match status" value="1"/>
</dbReference>
<evidence type="ECO:0000256" key="3">
    <source>
        <dbReference type="ARBA" id="ARBA00022741"/>
    </source>
</evidence>
<accession>A0ABW1YA50</accession>
<keyword evidence="11" id="KW-1185">Reference proteome</keyword>
<evidence type="ECO:0000256" key="7">
    <source>
        <dbReference type="SAM" id="Phobius"/>
    </source>
</evidence>
<dbReference type="InterPro" id="IPR003593">
    <property type="entry name" value="AAA+_ATPase"/>
</dbReference>
<dbReference type="PROSITE" id="PS00211">
    <property type="entry name" value="ABC_TRANSPORTER_1"/>
    <property type="match status" value="1"/>
</dbReference>
<evidence type="ECO:0000256" key="6">
    <source>
        <dbReference type="ARBA" id="ARBA00023136"/>
    </source>
</evidence>
<dbReference type="InterPro" id="IPR039421">
    <property type="entry name" value="Type_1_exporter"/>
</dbReference>
<dbReference type="PROSITE" id="PS50929">
    <property type="entry name" value="ABC_TM1F"/>
    <property type="match status" value="1"/>
</dbReference>
<dbReference type="RefSeq" id="WP_193449472.1">
    <property type="nucleotide sequence ID" value="NZ_BMUJ01000006.1"/>
</dbReference>
<dbReference type="Gene3D" id="1.20.1560.10">
    <property type="entry name" value="ABC transporter type 1, transmembrane domain"/>
    <property type="match status" value="1"/>
</dbReference>
<dbReference type="InterPro" id="IPR011527">
    <property type="entry name" value="ABC1_TM_dom"/>
</dbReference>
<dbReference type="PANTHER" id="PTHR24221:SF654">
    <property type="entry name" value="ATP-BINDING CASSETTE SUB-FAMILY B MEMBER 6"/>
    <property type="match status" value="1"/>
</dbReference>
<organism evidence="10 11">
    <name type="scientific">Streptomyces plicatus</name>
    <dbReference type="NCBI Taxonomy" id="1922"/>
    <lineage>
        <taxon>Bacteria</taxon>
        <taxon>Bacillati</taxon>
        <taxon>Actinomycetota</taxon>
        <taxon>Actinomycetes</taxon>
        <taxon>Kitasatosporales</taxon>
        <taxon>Streptomycetaceae</taxon>
        <taxon>Streptomyces</taxon>
        <taxon>Streptomyces rochei group</taxon>
    </lineage>
</organism>
<dbReference type="GO" id="GO:0005524">
    <property type="term" value="F:ATP binding"/>
    <property type="evidence" value="ECO:0007669"/>
    <property type="project" value="UniProtKB-KW"/>
</dbReference>
<dbReference type="InterPro" id="IPR017871">
    <property type="entry name" value="ABC_transporter-like_CS"/>
</dbReference>
<feature type="transmembrane region" description="Helical" evidence="7">
    <location>
        <begin position="20"/>
        <end position="42"/>
    </location>
</feature>
<comment type="subcellular location">
    <subcellularLocation>
        <location evidence="1">Cell membrane</location>
        <topology evidence="1">Multi-pass membrane protein</topology>
    </subcellularLocation>
</comment>
<evidence type="ECO:0000313" key="11">
    <source>
        <dbReference type="Proteomes" id="UP001596321"/>
    </source>
</evidence>
<keyword evidence="6 7" id="KW-0472">Membrane</keyword>
<sequence length="591" mass="62788">MIRQLYRVLGPEGSRPLNRLLVLQCGAAVLQGVAFALLVPVLRDLLGPDPDAVWPWLTAFVTCALAHAVLQGAAIGGGFTVGSRLSRVLHRRMADHALRLPLGWFTAGRTAEFSRLAGQNVIQVMSTPAHLLRPFISSLLTPATLVIATFFFDVRTALVLLVCAPVLFAVQAASSAVMRRLDLGRDAAIGESADRVLEYARNQPVLRAFGRTAEGYGALDDALVAEARADRRLIARGLPGLVSFSFATRLVFALLLALGVSWRLDGSLDVPTLLALLVLLVRLIDSVSSAAEAGAGLRIARNTLDRLGAVLDEPPFPQPAEPKKPRDGSVEFTGVGFRYDGGGEPGGEPGGGAAARPVLNDVTFRLPERSMTALVGPSGAGKTTVAGLVARFRDATEGTVRIGGVDVREITADDLAAHVSLVFQDVYLFDGTIEENVRIAAPDASPGELAEAAALSGLDRVIEELPEGWATEVGEGGARLSGGQRQRVSIARALLKDAPILVLDEATAALDQENEALFAEAVRTLADRKTLLVIAHRLSTVVHADQILVLEDGEITERGTHETLVAAGGTYASFWERRTRAHGWRLEAAPS</sequence>
<dbReference type="InterPro" id="IPR036640">
    <property type="entry name" value="ABC1_TM_sf"/>
</dbReference>
<feature type="domain" description="ABC transporter" evidence="8">
    <location>
        <begin position="330"/>
        <end position="577"/>
    </location>
</feature>